<protein>
    <submittedName>
        <fullName evidence="2">Uncharacterized protein</fullName>
    </submittedName>
</protein>
<organism evidence="2 3">
    <name type="scientific">Pelobates cultripes</name>
    <name type="common">Western spadefoot toad</name>
    <dbReference type="NCBI Taxonomy" id="61616"/>
    <lineage>
        <taxon>Eukaryota</taxon>
        <taxon>Metazoa</taxon>
        <taxon>Chordata</taxon>
        <taxon>Craniata</taxon>
        <taxon>Vertebrata</taxon>
        <taxon>Euteleostomi</taxon>
        <taxon>Amphibia</taxon>
        <taxon>Batrachia</taxon>
        <taxon>Anura</taxon>
        <taxon>Pelobatoidea</taxon>
        <taxon>Pelobatidae</taxon>
        <taxon>Pelobates</taxon>
    </lineage>
</organism>
<dbReference type="AlphaFoldDB" id="A0AAD1RT04"/>
<evidence type="ECO:0000313" key="3">
    <source>
        <dbReference type="Proteomes" id="UP001295444"/>
    </source>
</evidence>
<feature type="region of interest" description="Disordered" evidence="1">
    <location>
        <begin position="300"/>
        <end position="321"/>
    </location>
</feature>
<evidence type="ECO:0000256" key="1">
    <source>
        <dbReference type="SAM" id="MobiDB-lite"/>
    </source>
</evidence>
<dbReference type="EMBL" id="OW240914">
    <property type="protein sequence ID" value="CAH2277271.1"/>
    <property type="molecule type" value="Genomic_DNA"/>
</dbReference>
<gene>
    <name evidence="2" type="ORF">PECUL_23A022481</name>
</gene>
<evidence type="ECO:0000313" key="2">
    <source>
        <dbReference type="EMBL" id="CAH2277271.1"/>
    </source>
</evidence>
<dbReference type="Proteomes" id="UP001295444">
    <property type="component" value="Chromosome 03"/>
</dbReference>
<name>A0AAD1RT04_PELCU</name>
<sequence length="321" mass="36523">MQKIEVTAAGVNLTCLHICWCSRLPFAASHKQQDRSRISHKPRWWLHMFRVALALEVTRRDPQAAALGLTAIRGASASANNLEELNIEMMDDIPNIILYSPLPQRVRHDSTSKIAVIATCFEDHARSKMAASAQPAISTTKMAAATSNMATTLKVAAYYQTMPVELATGLPASVDMLINLIQNLRVEFRNDFKKEFDTIYSFMTDINLRTKDVEIRMTSQEQSHLELLEKIFLDSSAHTMRRRREFQPFTSELCRRGIRYRWGFPVKVLFYMDGQKCVVLSPDEGIKVLNSMSRRQVLSAHTLSPSTPEQPNWRSKLDSPH</sequence>
<dbReference type="InterPro" id="IPR042566">
    <property type="entry name" value="L1_C"/>
</dbReference>
<reference evidence="2" key="1">
    <citation type="submission" date="2022-03" db="EMBL/GenBank/DDBJ databases">
        <authorList>
            <person name="Alioto T."/>
            <person name="Alioto T."/>
            <person name="Gomez Garrido J."/>
        </authorList>
    </citation>
    <scope>NUCLEOTIDE SEQUENCE</scope>
</reference>
<dbReference type="Gene3D" id="3.30.250.20">
    <property type="entry name" value="L1 transposable element, C-terminal domain"/>
    <property type="match status" value="1"/>
</dbReference>
<accession>A0AAD1RT04</accession>
<feature type="compositionally biased region" description="Polar residues" evidence="1">
    <location>
        <begin position="300"/>
        <end position="313"/>
    </location>
</feature>
<keyword evidence="3" id="KW-1185">Reference proteome</keyword>
<proteinExistence type="predicted"/>